<dbReference type="EMBL" id="PXYV01000002">
    <property type="protein sequence ID" value="PSR23923.1"/>
    <property type="molecule type" value="Genomic_DNA"/>
</dbReference>
<dbReference type="SUPFAM" id="SSF52096">
    <property type="entry name" value="ClpP/crotonase"/>
    <property type="match status" value="1"/>
</dbReference>
<gene>
    <name evidence="5" type="ORF">C7B45_01160</name>
</gene>
<evidence type="ECO:0000256" key="4">
    <source>
        <dbReference type="RuleBase" id="RU003707"/>
    </source>
</evidence>
<name>A0A2T2WNY4_9FIRM</name>
<protein>
    <submittedName>
        <fullName evidence="5">Enoyl-CoA hydratase</fullName>
    </submittedName>
</protein>
<evidence type="ECO:0000313" key="6">
    <source>
        <dbReference type="Proteomes" id="UP000241848"/>
    </source>
</evidence>
<dbReference type="CDD" id="cd06558">
    <property type="entry name" value="crotonase-like"/>
    <property type="match status" value="1"/>
</dbReference>
<comment type="caution">
    <text evidence="5">The sequence shown here is derived from an EMBL/GenBank/DDBJ whole genome shotgun (WGS) entry which is preliminary data.</text>
</comment>
<evidence type="ECO:0000256" key="2">
    <source>
        <dbReference type="ARBA" id="ARBA00023098"/>
    </source>
</evidence>
<keyword evidence="3" id="KW-0456">Lyase</keyword>
<dbReference type="InterPro" id="IPR001753">
    <property type="entry name" value="Enoyl-CoA_hydra/iso"/>
</dbReference>
<dbReference type="PROSITE" id="PS00166">
    <property type="entry name" value="ENOYL_COA_HYDRATASE"/>
    <property type="match status" value="1"/>
</dbReference>
<dbReference type="Gene3D" id="1.10.12.10">
    <property type="entry name" value="Lyase 2-enoyl-coa Hydratase, Chain A, domain 2"/>
    <property type="match status" value="1"/>
</dbReference>
<dbReference type="Gene3D" id="3.90.226.10">
    <property type="entry name" value="2-enoyl-CoA Hydratase, Chain A, domain 1"/>
    <property type="match status" value="1"/>
</dbReference>
<evidence type="ECO:0000313" key="5">
    <source>
        <dbReference type="EMBL" id="PSR23923.1"/>
    </source>
</evidence>
<comment type="similarity">
    <text evidence="1 4">Belongs to the enoyl-CoA hydratase/isomerase family.</text>
</comment>
<dbReference type="PANTHER" id="PTHR11941">
    <property type="entry name" value="ENOYL-COA HYDRATASE-RELATED"/>
    <property type="match status" value="1"/>
</dbReference>
<keyword evidence="2" id="KW-0443">Lipid metabolism</keyword>
<dbReference type="InterPro" id="IPR018376">
    <property type="entry name" value="Enoyl-CoA_hyd/isom_CS"/>
</dbReference>
<evidence type="ECO:0000256" key="1">
    <source>
        <dbReference type="ARBA" id="ARBA00005254"/>
    </source>
</evidence>
<dbReference type="InterPro" id="IPR014748">
    <property type="entry name" value="Enoyl-CoA_hydra_C"/>
</dbReference>
<dbReference type="GO" id="GO:0016829">
    <property type="term" value="F:lyase activity"/>
    <property type="evidence" value="ECO:0007669"/>
    <property type="project" value="UniProtKB-KW"/>
</dbReference>
<dbReference type="InterPro" id="IPR029045">
    <property type="entry name" value="ClpP/crotonase-like_dom_sf"/>
</dbReference>
<sequence length="253" mass="27894">MEPVSYVVTDGIAVITLNQPERRNALSAAIRTGLRERFEQFNADGAARVAIVTGAGTKAFCAGADLKEMAEESIGLPGRDFMPILNRNIWVDKPVLAAVNGAALGGGFLLAMMCDLVVTVEHAMFGMPETKWSRGAPWSVPLSWMIPQRIWMEMALTGESIDAHRAYAIGLVNRISTPEHLMADTIQLAAKIRDNAPLTVNATRRMIYMTTEMGRTAAWDVADALFERVYSSEDAIEGPRAFREQRLPQWKGR</sequence>
<dbReference type="PANTHER" id="PTHR11941:SF169">
    <property type="entry name" value="(7AS)-7A-METHYL-1,5-DIOXO-2,3,5,6,7,7A-HEXAHYDRO-1H-INDENE-CARBOXYL-COA HYDROLASE"/>
    <property type="match status" value="1"/>
</dbReference>
<reference evidence="5 6" key="1">
    <citation type="journal article" date="2014" name="BMC Genomics">
        <title>Comparison of environmental and isolate Sulfobacillus genomes reveals diverse carbon, sulfur, nitrogen, and hydrogen metabolisms.</title>
        <authorList>
            <person name="Justice N.B."/>
            <person name="Norman A."/>
            <person name="Brown C.T."/>
            <person name="Singh A."/>
            <person name="Thomas B.C."/>
            <person name="Banfield J.F."/>
        </authorList>
    </citation>
    <scope>NUCLEOTIDE SEQUENCE [LARGE SCALE GENOMIC DNA]</scope>
    <source>
        <strain evidence="5">AMDSBA3</strain>
    </source>
</reference>
<proteinExistence type="inferred from homology"/>
<organism evidence="5 6">
    <name type="scientific">Sulfobacillus acidophilus</name>
    <dbReference type="NCBI Taxonomy" id="53633"/>
    <lineage>
        <taxon>Bacteria</taxon>
        <taxon>Bacillati</taxon>
        <taxon>Bacillota</taxon>
        <taxon>Clostridia</taxon>
        <taxon>Eubacteriales</taxon>
        <taxon>Clostridiales Family XVII. Incertae Sedis</taxon>
        <taxon>Sulfobacillus</taxon>
    </lineage>
</organism>
<dbReference type="GO" id="GO:0006635">
    <property type="term" value="P:fatty acid beta-oxidation"/>
    <property type="evidence" value="ECO:0007669"/>
    <property type="project" value="TreeGrafter"/>
</dbReference>
<dbReference type="Proteomes" id="UP000241848">
    <property type="component" value="Unassembled WGS sequence"/>
</dbReference>
<dbReference type="AlphaFoldDB" id="A0A2T2WNY4"/>
<accession>A0A2T2WNY4</accession>
<dbReference type="Pfam" id="PF00378">
    <property type="entry name" value="ECH_1"/>
    <property type="match status" value="1"/>
</dbReference>
<evidence type="ECO:0000256" key="3">
    <source>
        <dbReference type="ARBA" id="ARBA00023239"/>
    </source>
</evidence>